<sequence length="421" mass="47971">MALKEAEKSKEEIKQEKKQEKRSVRAFNSMQYDGPFGKIQLILYAISVPLGFFVALPVGIVVQQFDHICPLYADITWHATHLWSRSEGACAYVIFGNVAISIIYAFFMTLATYFITDKRTKKQIKYTRLTHHVHERFLIRGMNPVFTFVNTIALLILLGSAIVLSVGLGRFCQQLTKAKEENPDFQMDSCASGIAWDRMKMFGGGDSINGSGFYPGILIACIASWLLVINWAILFVMNCAICCGKCSLEVSEEKLKPTPETREAYRLTMSQQASGRTTPRITGRSISSIPQAHGSQMSMTPSYQGRSLPSGRADVAERPTKFVRRLPHGSIDQEDEEYPIQQYEKQPQQFRPINPNPQQYYQPPPQQRQPYARPPPHEMAQHPHQERPQYAPPPHQVPQQYQHPQQQQRQPTYTRSNPQII</sequence>
<keyword evidence="4 7" id="KW-0472">Membrane</keyword>
<name>A0A7I8VYD9_9ANNE</name>
<feature type="transmembrane region" description="Helical" evidence="7">
    <location>
        <begin position="213"/>
        <end position="237"/>
    </location>
</feature>
<evidence type="ECO:0000256" key="1">
    <source>
        <dbReference type="ARBA" id="ARBA00004141"/>
    </source>
</evidence>
<evidence type="ECO:0000313" key="8">
    <source>
        <dbReference type="EMBL" id="CAD5120525.1"/>
    </source>
</evidence>
<dbReference type="EMBL" id="CAJFCJ010000012">
    <property type="protein sequence ID" value="CAD5120525.1"/>
    <property type="molecule type" value="Genomic_DNA"/>
</dbReference>
<dbReference type="AlphaFoldDB" id="A0A7I8VYD9"/>
<keyword evidence="2 7" id="KW-0812">Transmembrane</keyword>
<feature type="region of interest" description="Disordered" evidence="6">
    <location>
        <begin position="348"/>
        <end position="421"/>
    </location>
</feature>
<evidence type="ECO:0000256" key="3">
    <source>
        <dbReference type="ARBA" id="ARBA00022989"/>
    </source>
</evidence>
<keyword evidence="3 7" id="KW-1133">Transmembrane helix</keyword>
<comment type="similarity">
    <text evidence="5">Belongs to the TMEM179 family.</text>
</comment>
<dbReference type="Pfam" id="PF26158">
    <property type="entry name" value="Claudin_TMEM179-179B"/>
    <property type="match status" value="1"/>
</dbReference>
<feature type="region of interest" description="Disordered" evidence="6">
    <location>
        <begin position="267"/>
        <end position="315"/>
    </location>
</feature>
<evidence type="ECO:0000256" key="4">
    <source>
        <dbReference type="ARBA" id="ARBA00023136"/>
    </source>
</evidence>
<comment type="caution">
    <text evidence="8">The sequence shown here is derived from an EMBL/GenBank/DDBJ whole genome shotgun (WGS) entry which is preliminary data.</text>
</comment>
<feature type="compositionally biased region" description="Polar residues" evidence="6">
    <location>
        <begin position="268"/>
        <end position="307"/>
    </location>
</feature>
<feature type="compositionally biased region" description="Polar residues" evidence="6">
    <location>
        <begin position="412"/>
        <end position="421"/>
    </location>
</feature>
<feature type="compositionally biased region" description="Low complexity" evidence="6">
    <location>
        <begin position="397"/>
        <end position="411"/>
    </location>
</feature>
<evidence type="ECO:0000256" key="5">
    <source>
        <dbReference type="ARBA" id="ARBA00093776"/>
    </source>
</evidence>
<evidence type="ECO:0000313" key="9">
    <source>
        <dbReference type="Proteomes" id="UP000549394"/>
    </source>
</evidence>
<dbReference type="PANTHER" id="PTHR31872">
    <property type="entry name" value="TRANSMEMBRANE PROTEIN 179"/>
    <property type="match status" value="1"/>
</dbReference>
<evidence type="ECO:0000256" key="6">
    <source>
        <dbReference type="SAM" id="MobiDB-lite"/>
    </source>
</evidence>
<keyword evidence="9" id="KW-1185">Reference proteome</keyword>
<comment type="subcellular location">
    <subcellularLocation>
        <location evidence="1">Membrane</location>
        <topology evidence="1">Multi-pass membrane protein</topology>
    </subcellularLocation>
</comment>
<reference evidence="8 9" key="1">
    <citation type="submission" date="2020-08" db="EMBL/GenBank/DDBJ databases">
        <authorList>
            <person name="Hejnol A."/>
        </authorList>
    </citation>
    <scope>NUCLEOTIDE SEQUENCE [LARGE SCALE GENOMIC DNA]</scope>
</reference>
<evidence type="ECO:0000256" key="7">
    <source>
        <dbReference type="SAM" id="Phobius"/>
    </source>
</evidence>
<accession>A0A7I8VYD9</accession>
<feature type="compositionally biased region" description="Low complexity" evidence="6">
    <location>
        <begin position="351"/>
        <end position="361"/>
    </location>
</feature>
<dbReference type="PANTHER" id="PTHR31872:SF4">
    <property type="entry name" value="TRANSMEMBRANE PROTEIN 179"/>
    <property type="match status" value="1"/>
</dbReference>
<organism evidence="8 9">
    <name type="scientific">Dimorphilus gyrociliatus</name>
    <dbReference type="NCBI Taxonomy" id="2664684"/>
    <lineage>
        <taxon>Eukaryota</taxon>
        <taxon>Metazoa</taxon>
        <taxon>Spiralia</taxon>
        <taxon>Lophotrochozoa</taxon>
        <taxon>Annelida</taxon>
        <taxon>Polychaeta</taxon>
        <taxon>Polychaeta incertae sedis</taxon>
        <taxon>Dinophilidae</taxon>
        <taxon>Dimorphilus</taxon>
    </lineage>
</organism>
<feature type="transmembrane region" description="Helical" evidence="7">
    <location>
        <begin position="91"/>
        <end position="115"/>
    </location>
</feature>
<feature type="compositionally biased region" description="Basic and acidic residues" evidence="6">
    <location>
        <begin position="375"/>
        <end position="387"/>
    </location>
</feature>
<feature type="transmembrane region" description="Helical" evidence="7">
    <location>
        <begin position="145"/>
        <end position="168"/>
    </location>
</feature>
<dbReference type="Proteomes" id="UP000549394">
    <property type="component" value="Unassembled WGS sequence"/>
</dbReference>
<protein>
    <submittedName>
        <fullName evidence="8">DgyrCDS9090</fullName>
    </submittedName>
</protein>
<gene>
    <name evidence="8" type="ORF">DGYR_LOCUS8613</name>
</gene>
<dbReference type="OrthoDB" id="6286113at2759"/>
<feature type="transmembrane region" description="Helical" evidence="7">
    <location>
        <begin position="41"/>
        <end position="62"/>
    </location>
</feature>
<dbReference type="InterPro" id="IPR059010">
    <property type="entry name" value="TMEM179-179B"/>
</dbReference>
<proteinExistence type="inferred from homology"/>
<dbReference type="InterPro" id="IPR029673">
    <property type="entry name" value="TMEM179"/>
</dbReference>
<evidence type="ECO:0000256" key="2">
    <source>
        <dbReference type="ARBA" id="ARBA00022692"/>
    </source>
</evidence>